<keyword evidence="9" id="KW-0645">Protease</keyword>
<dbReference type="InterPro" id="IPR000045">
    <property type="entry name" value="Prepilin_IV_endopep_pep"/>
</dbReference>
<evidence type="ECO:0000259" key="12">
    <source>
        <dbReference type="Pfam" id="PF06750"/>
    </source>
</evidence>
<evidence type="ECO:0000256" key="8">
    <source>
        <dbReference type="RuleBase" id="RU003793"/>
    </source>
</evidence>
<keyword evidence="4" id="KW-0997">Cell inner membrane</keyword>
<evidence type="ECO:0000256" key="5">
    <source>
        <dbReference type="ARBA" id="ARBA00022692"/>
    </source>
</evidence>
<proteinExistence type="inferred from homology"/>
<gene>
    <name evidence="13" type="ORF">NR989_06930</name>
</gene>
<sequence length="261" mass="28872">MTELSMTQLLIFSGILGLVIGSFLSMLTWRLPRIMMLEEEAQFKEISVGGSKCPQCDTNLPWYRLIPLFSWLASKGKCHNCKTKISPRYPLIETATATLTIACMWQFGLTADGIAATLFSWILIAIFVIDYEHQLILDNLSLPLLWLGLLFNSQNLFATPVDAIWGAAIGYLLLWIVFHAFKLTTGKEGMGYGDFKLLAALGAWFGFIALPQIILIAAVTSILLGVIGMVLKTRDRDTPMAFGPFLALGGWATLFLGPNIF</sequence>
<dbReference type="Gene3D" id="1.20.120.1220">
    <property type="match status" value="1"/>
</dbReference>
<dbReference type="Pfam" id="PF06750">
    <property type="entry name" value="A24_N_bact"/>
    <property type="match status" value="1"/>
</dbReference>
<protein>
    <recommendedName>
        <fullName evidence="9">Prepilin leader peptidase/N-methyltransferase</fullName>
        <ecNumber evidence="9">2.1.1.-</ecNumber>
        <ecNumber evidence="9">3.4.23.43</ecNumber>
    </recommendedName>
</protein>
<dbReference type="RefSeq" id="WP_275594004.1">
    <property type="nucleotide sequence ID" value="NZ_CP102381.1"/>
</dbReference>
<feature type="domain" description="Prepilin type IV endopeptidase peptidase" evidence="11">
    <location>
        <begin position="118"/>
        <end position="226"/>
    </location>
</feature>
<evidence type="ECO:0000313" key="13">
    <source>
        <dbReference type="EMBL" id="WEJ61745.1"/>
    </source>
</evidence>
<keyword evidence="5 9" id="KW-0812">Transmembrane</keyword>
<keyword evidence="9" id="KW-0378">Hydrolase</keyword>
<dbReference type="EC" id="2.1.1.-" evidence="9"/>
<evidence type="ECO:0000256" key="3">
    <source>
        <dbReference type="ARBA" id="ARBA00022475"/>
    </source>
</evidence>
<keyword evidence="14" id="KW-1185">Reference proteome</keyword>
<keyword evidence="3" id="KW-1003">Cell membrane</keyword>
<evidence type="ECO:0000256" key="6">
    <source>
        <dbReference type="ARBA" id="ARBA00022989"/>
    </source>
</evidence>
<evidence type="ECO:0000259" key="11">
    <source>
        <dbReference type="Pfam" id="PF01478"/>
    </source>
</evidence>
<comment type="similarity">
    <text evidence="2 8">Belongs to the peptidase A24 family.</text>
</comment>
<dbReference type="InterPro" id="IPR010627">
    <property type="entry name" value="Prepilin_pept_A24_N"/>
</dbReference>
<feature type="transmembrane region" description="Helical" evidence="10">
    <location>
        <begin position="201"/>
        <end position="230"/>
    </location>
</feature>
<keyword evidence="9" id="KW-0489">Methyltransferase</keyword>
<comment type="subcellular location">
    <subcellularLocation>
        <location evidence="1">Cell inner membrane</location>
        <topology evidence="1">Multi-pass membrane protein</topology>
    </subcellularLocation>
    <subcellularLocation>
        <location evidence="9">Cell membrane</location>
        <topology evidence="9">Multi-pass membrane protein</topology>
    </subcellularLocation>
</comment>
<keyword evidence="7 10" id="KW-0472">Membrane</keyword>
<feature type="domain" description="Prepilin peptidase A24 N-terminal" evidence="12">
    <location>
        <begin position="15"/>
        <end position="107"/>
    </location>
</feature>
<evidence type="ECO:0000313" key="14">
    <source>
        <dbReference type="Proteomes" id="UP001222275"/>
    </source>
</evidence>
<evidence type="ECO:0000256" key="4">
    <source>
        <dbReference type="ARBA" id="ARBA00022519"/>
    </source>
</evidence>
<dbReference type="InterPro" id="IPR014032">
    <property type="entry name" value="Peptidase_A24A_bac"/>
</dbReference>
<feature type="transmembrane region" description="Helical" evidence="10">
    <location>
        <begin position="242"/>
        <end position="260"/>
    </location>
</feature>
<dbReference type="Proteomes" id="UP001222275">
    <property type="component" value="Chromosome"/>
</dbReference>
<dbReference type="Pfam" id="PF01478">
    <property type="entry name" value="Peptidase_A24"/>
    <property type="match status" value="1"/>
</dbReference>
<evidence type="ECO:0000256" key="2">
    <source>
        <dbReference type="ARBA" id="ARBA00005801"/>
    </source>
</evidence>
<dbReference type="EC" id="3.4.23.43" evidence="9"/>
<keyword evidence="9" id="KW-0511">Multifunctional enzyme</keyword>
<name>A0ABY8C723_9GAMM</name>
<evidence type="ECO:0000256" key="9">
    <source>
        <dbReference type="RuleBase" id="RU003794"/>
    </source>
</evidence>
<keyword evidence="9" id="KW-0808">Transferase</keyword>
<dbReference type="PANTHER" id="PTHR30487">
    <property type="entry name" value="TYPE 4 PREPILIN-LIKE PROTEINS LEADER PEPTIDE-PROCESSING ENZYME"/>
    <property type="match status" value="1"/>
</dbReference>
<dbReference type="PRINTS" id="PR00864">
    <property type="entry name" value="PREPILNPTASE"/>
</dbReference>
<dbReference type="EMBL" id="CP102381">
    <property type="protein sequence ID" value="WEJ61745.1"/>
    <property type="molecule type" value="Genomic_DNA"/>
</dbReference>
<feature type="transmembrane region" description="Helical" evidence="10">
    <location>
        <begin position="163"/>
        <end position="181"/>
    </location>
</feature>
<keyword evidence="6 10" id="KW-1133">Transmembrane helix</keyword>
<dbReference type="PANTHER" id="PTHR30487:SF0">
    <property type="entry name" value="PREPILIN LEADER PEPTIDASE_N-METHYLTRANSFERASE-RELATED"/>
    <property type="match status" value="1"/>
</dbReference>
<comment type="catalytic activity">
    <reaction evidence="9">
        <text>Typically cleaves a -Gly-|-Phe- bond to release an N-terminal, basic peptide of 5-8 residues from type IV prepilin, and then N-methylates the new N-terminal amino group, the methyl donor being S-adenosyl-L-methionine.</text>
        <dbReference type="EC" id="3.4.23.43"/>
    </reaction>
</comment>
<feature type="transmembrane region" description="Helical" evidence="10">
    <location>
        <begin position="6"/>
        <end position="27"/>
    </location>
</feature>
<reference evidence="13 14" key="1">
    <citation type="submission" date="2022-06" db="EMBL/GenBank/DDBJ databases">
        <title>Thiomicrohabdus sp. nov, an obligately chemolithoautotrophic, sulfur-oxidizing bacterium isolated from beach of Guanyin Mountain. Amoy.</title>
        <authorList>
            <person name="Zhu H."/>
        </authorList>
    </citation>
    <scope>NUCLEOTIDE SEQUENCE [LARGE SCALE GENOMIC DNA]</scope>
    <source>
        <strain evidence="13 14">XGS-01</strain>
    </source>
</reference>
<evidence type="ECO:0000256" key="7">
    <source>
        <dbReference type="ARBA" id="ARBA00023136"/>
    </source>
</evidence>
<feature type="transmembrane region" description="Helical" evidence="10">
    <location>
        <begin position="109"/>
        <end position="129"/>
    </location>
</feature>
<accession>A0ABY8C723</accession>
<evidence type="ECO:0000256" key="1">
    <source>
        <dbReference type="ARBA" id="ARBA00004429"/>
    </source>
</evidence>
<organism evidence="13 14">
    <name type="scientific">Thiomicrorhabdus lithotrophica</name>
    <dbReference type="NCBI Taxonomy" id="2949997"/>
    <lineage>
        <taxon>Bacteria</taxon>
        <taxon>Pseudomonadati</taxon>
        <taxon>Pseudomonadota</taxon>
        <taxon>Gammaproteobacteria</taxon>
        <taxon>Thiotrichales</taxon>
        <taxon>Piscirickettsiaceae</taxon>
        <taxon>Thiomicrorhabdus</taxon>
    </lineage>
</organism>
<evidence type="ECO:0000256" key="10">
    <source>
        <dbReference type="SAM" id="Phobius"/>
    </source>
</evidence>
<dbReference type="InterPro" id="IPR050882">
    <property type="entry name" value="Prepilin_peptidase/N-MTase"/>
</dbReference>
<comment type="function">
    <text evidence="9">Plays an essential role in type IV pili and type II pseudopili formation by proteolytically removing the leader sequence from substrate proteins and subsequently monomethylating the alpha-amino group of the newly exposed N-terminal phenylalanine.</text>
</comment>